<evidence type="ECO:0008006" key="3">
    <source>
        <dbReference type="Google" id="ProtNLM"/>
    </source>
</evidence>
<name>A0A1G2HKE4_9BACT</name>
<evidence type="ECO:0000313" key="2">
    <source>
        <dbReference type="Proteomes" id="UP000178991"/>
    </source>
</evidence>
<comment type="caution">
    <text evidence="1">The sequence shown here is derived from an EMBL/GenBank/DDBJ whole genome shotgun (WGS) entry which is preliminary data.</text>
</comment>
<dbReference type="AlphaFoldDB" id="A0A1G2HKE4"/>
<sequence>MLADNLISKVDKNEYNLKLFCALLYWCEGSKGSNDVRFTNSDPLLIKTFINVFRKSFIIDENKFRILMHLHGYHDENTQKKFWSNITKIYNFQKTYHKLNSKKRIKEGYQGCITIKYYDVKVLKELKAIYSSFCGNLGAW</sequence>
<evidence type="ECO:0000313" key="1">
    <source>
        <dbReference type="EMBL" id="OGZ62923.1"/>
    </source>
</evidence>
<accession>A0A1G2HKE4</accession>
<gene>
    <name evidence="1" type="ORF">A2639_01375</name>
</gene>
<dbReference type="Proteomes" id="UP000178991">
    <property type="component" value="Unassembled WGS sequence"/>
</dbReference>
<protein>
    <recommendedName>
        <fullName evidence="3">Homing endonuclease LAGLIDADG domain-containing protein</fullName>
    </recommendedName>
</protein>
<organism evidence="1 2">
    <name type="scientific">Candidatus Staskawiczbacteria bacterium RIFCSPHIGHO2_01_FULL_34_27</name>
    <dbReference type="NCBI Taxonomy" id="1802199"/>
    <lineage>
        <taxon>Bacteria</taxon>
        <taxon>Candidatus Staskawicziibacteriota</taxon>
    </lineage>
</organism>
<dbReference type="EMBL" id="MHOL01000010">
    <property type="protein sequence ID" value="OGZ62923.1"/>
    <property type="molecule type" value="Genomic_DNA"/>
</dbReference>
<proteinExistence type="predicted"/>
<reference evidence="1 2" key="1">
    <citation type="journal article" date="2016" name="Nat. Commun.">
        <title>Thousands of microbial genomes shed light on interconnected biogeochemical processes in an aquifer system.</title>
        <authorList>
            <person name="Anantharaman K."/>
            <person name="Brown C.T."/>
            <person name="Hug L.A."/>
            <person name="Sharon I."/>
            <person name="Castelle C.J."/>
            <person name="Probst A.J."/>
            <person name="Thomas B.C."/>
            <person name="Singh A."/>
            <person name="Wilkins M.J."/>
            <person name="Karaoz U."/>
            <person name="Brodie E.L."/>
            <person name="Williams K.H."/>
            <person name="Hubbard S.S."/>
            <person name="Banfield J.F."/>
        </authorList>
    </citation>
    <scope>NUCLEOTIDE SEQUENCE [LARGE SCALE GENOMIC DNA]</scope>
</reference>